<keyword evidence="3 7" id="KW-0288">FMN</keyword>
<evidence type="ECO:0000313" key="9">
    <source>
        <dbReference type="EMBL" id="PNS14768.1"/>
    </source>
</evidence>
<keyword evidence="2 7" id="KW-0285">Flavoprotein</keyword>
<dbReference type="Gene3D" id="3.20.20.70">
    <property type="entry name" value="Aldolase class I"/>
    <property type="match status" value="1"/>
</dbReference>
<feature type="binding site" evidence="7">
    <location>
        <begin position="364"/>
        <end position="365"/>
    </location>
    <ligand>
        <name>FMN</name>
        <dbReference type="ChEBI" id="CHEBI:58210"/>
    </ligand>
</feature>
<evidence type="ECO:0000256" key="7">
    <source>
        <dbReference type="PIRSR" id="PIRSR000138-2"/>
    </source>
</evidence>
<protein>
    <submittedName>
        <fullName evidence="9">Cytochrome b2, mitochondrial</fullName>
    </submittedName>
</protein>
<gene>
    <name evidence="9" type="ORF">CAC42_1997</name>
</gene>
<feature type="binding site" evidence="7">
    <location>
        <begin position="341"/>
        <end position="345"/>
    </location>
    <ligand>
        <name>FMN</name>
        <dbReference type="ChEBI" id="CHEBI:58210"/>
    </ligand>
</feature>
<feature type="binding site" evidence="7">
    <location>
        <position position="65"/>
    </location>
    <ligand>
        <name>glyoxylate</name>
        <dbReference type="ChEBI" id="CHEBI:36655"/>
    </ligand>
</feature>
<dbReference type="Proteomes" id="UP000243797">
    <property type="component" value="Unassembled WGS sequence"/>
</dbReference>
<dbReference type="InterPro" id="IPR013785">
    <property type="entry name" value="Aldolase_TIM"/>
</dbReference>
<feature type="binding site" evidence="7">
    <location>
        <position position="147"/>
    </location>
    <ligand>
        <name>FMN</name>
        <dbReference type="ChEBI" id="CHEBI:58210"/>
    </ligand>
</feature>
<feature type="active site" description="Proton acceptor" evidence="6">
    <location>
        <position position="309"/>
    </location>
</feature>
<organism evidence="9 10">
    <name type="scientific">Sphaceloma murrayae</name>
    <dbReference type="NCBI Taxonomy" id="2082308"/>
    <lineage>
        <taxon>Eukaryota</taxon>
        <taxon>Fungi</taxon>
        <taxon>Dikarya</taxon>
        <taxon>Ascomycota</taxon>
        <taxon>Pezizomycotina</taxon>
        <taxon>Dothideomycetes</taxon>
        <taxon>Dothideomycetidae</taxon>
        <taxon>Myriangiales</taxon>
        <taxon>Elsinoaceae</taxon>
        <taxon>Sphaceloma</taxon>
    </lineage>
</organism>
<evidence type="ECO:0000259" key="8">
    <source>
        <dbReference type="PROSITE" id="PS51349"/>
    </source>
</evidence>
<dbReference type="EMBL" id="NKHZ01000081">
    <property type="protein sequence ID" value="PNS14768.1"/>
    <property type="molecule type" value="Genomic_DNA"/>
</dbReference>
<proteinExistence type="inferred from homology"/>
<dbReference type="PROSITE" id="PS51349">
    <property type="entry name" value="FMN_HYDROXY_ACID_DH_2"/>
    <property type="match status" value="1"/>
</dbReference>
<dbReference type="InterPro" id="IPR037350">
    <property type="entry name" value="LMO_FMN"/>
</dbReference>
<dbReference type="AlphaFoldDB" id="A0A2K1QHY3"/>
<comment type="similarity">
    <text evidence="5">Belongs to the FMN-dependent alpha-hydroxy acid dehydrogenase family.</text>
</comment>
<dbReference type="FunFam" id="3.20.20.70:FF:000132">
    <property type="entry name" value="FMN dependent dehydrogenase"/>
    <property type="match status" value="1"/>
</dbReference>
<feature type="binding site" evidence="7">
    <location>
        <position position="170"/>
    </location>
    <ligand>
        <name>FMN</name>
        <dbReference type="ChEBI" id="CHEBI:58210"/>
    </ligand>
</feature>
<dbReference type="InterPro" id="IPR012133">
    <property type="entry name" value="Alpha-hydoxy_acid_DH_FMN"/>
</dbReference>
<feature type="binding site" evidence="7">
    <location>
        <begin position="118"/>
        <end position="120"/>
    </location>
    <ligand>
        <name>FMN</name>
        <dbReference type="ChEBI" id="CHEBI:58210"/>
    </ligand>
</feature>
<evidence type="ECO:0000256" key="4">
    <source>
        <dbReference type="ARBA" id="ARBA00023002"/>
    </source>
</evidence>
<evidence type="ECO:0000256" key="2">
    <source>
        <dbReference type="ARBA" id="ARBA00022630"/>
    </source>
</evidence>
<evidence type="ECO:0000256" key="5">
    <source>
        <dbReference type="ARBA" id="ARBA00024042"/>
    </source>
</evidence>
<feature type="binding site" evidence="7">
    <location>
        <position position="172"/>
    </location>
    <ligand>
        <name>glyoxylate</name>
        <dbReference type="ChEBI" id="CHEBI:36655"/>
    </ligand>
</feature>
<dbReference type="PROSITE" id="PS00557">
    <property type="entry name" value="FMN_HYDROXY_ACID_DH_1"/>
    <property type="match status" value="1"/>
</dbReference>
<feature type="binding site" evidence="7">
    <location>
        <position position="312"/>
    </location>
    <ligand>
        <name>glyoxylate</name>
        <dbReference type="ChEBI" id="CHEBI:36655"/>
    </ligand>
</feature>
<accession>A0A2K1QHY3</accession>
<dbReference type="Pfam" id="PF01070">
    <property type="entry name" value="FMN_dh"/>
    <property type="match status" value="1"/>
</dbReference>
<dbReference type="GO" id="GO:0010181">
    <property type="term" value="F:FMN binding"/>
    <property type="evidence" value="ECO:0007669"/>
    <property type="project" value="InterPro"/>
</dbReference>
<comment type="caution">
    <text evidence="9">The sequence shown here is derived from an EMBL/GenBank/DDBJ whole genome shotgun (WGS) entry which is preliminary data.</text>
</comment>
<dbReference type="STRING" id="2082308.A0A2K1QHY3"/>
<dbReference type="GO" id="GO:0016491">
    <property type="term" value="F:oxidoreductase activity"/>
    <property type="evidence" value="ECO:0007669"/>
    <property type="project" value="UniProtKB-KW"/>
</dbReference>
<evidence type="ECO:0000313" key="10">
    <source>
        <dbReference type="Proteomes" id="UP000243797"/>
    </source>
</evidence>
<sequence length="423" mass="45815">MNAFQGTTEPAQNGDLKQEVKKWGAYQNEIYAKGMFQGILPTVTTDPNKLEAQAKEKMSKTSYNYVAGGAGERATMDANRLAFRSYKLVPRMLRPSSVRDLTTTILGTTYATPIALSPIGVQSIFHPCAETGIAKIASQLSLPYTLSTASSRTIEQVAEASGPGSPRWFQLYWPQTDEITLSLLSRAKASGYSVLIATLDTWSLAWRPWDLDEAYVPFMTGTGNQIGFSDPVFRRIYKEKTGKEVEDDVVAASIAWQQDVFSGRSHAWEDVKLLVENWDGPVVLKGIQHPDDARRAVQVGAKGIIVSNHGGRQLDGAVGSLEMLEECVAAVEGTGVEVLFDSGIRTGVDIIKALCLGAKGVLVGRPWVYGMGIGGANGACQVLQGILADLDQSMGLAGMASIKDMDKSWLKRSNNMGDRHSCN</sequence>
<feature type="binding site" evidence="7">
    <location>
        <position position="307"/>
    </location>
    <ligand>
        <name>FMN</name>
        <dbReference type="ChEBI" id="CHEBI:58210"/>
    </ligand>
</feature>
<dbReference type="InterPro" id="IPR008259">
    <property type="entry name" value="FMN_hydac_DH_AS"/>
</dbReference>
<dbReference type="InParanoid" id="A0A2K1QHY3"/>
<keyword evidence="4" id="KW-0560">Oxidoreductase</keyword>
<feature type="binding site" evidence="7">
    <location>
        <position position="198"/>
    </location>
    <ligand>
        <name>FMN</name>
        <dbReference type="ChEBI" id="CHEBI:58210"/>
    </ligand>
</feature>
<evidence type="ECO:0000256" key="3">
    <source>
        <dbReference type="ARBA" id="ARBA00022643"/>
    </source>
</evidence>
<evidence type="ECO:0000256" key="1">
    <source>
        <dbReference type="ARBA" id="ARBA00001917"/>
    </source>
</evidence>
<dbReference type="InterPro" id="IPR037396">
    <property type="entry name" value="FMN_HAD"/>
</dbReference>
<dbReference type="OrthoDB" id="25826at2759"/>
<dbReference type="PANTHER" id="PTHR10578">
    <property type="entry name" value="S -2-HYDROXY-ACID OXIDASE-RELATED"/>
    <property type="match status" value="1"/>
</dbReference>
<dbReference type="PANTHER" id="PTHR10578:SF86">
    <property type="entry name" value="DEPENDENT DEHYDROGENASE, PUTATIVE (AFU_ORTHOLOGUE AFUA_6G02720)-RELATED"/>
    <property type="match status" value="1"/>
</dbReference>
<dbReference type="InterPro" id="IPR000262">
    <property type="entry name" value="FMN-dep_DH"/>
</dbReference>
<comment type="cofactor">
    <cofactor evidence="1">
        <name>FMN</name>
        <dbReference type="ChEBI" id="CHEBI:58210"/>
    </cofactor>
</comment>
<evidence type="ECO:0000256" key="6">
    <source>
        <dbReference type="PIRSR" id="PIRSR000138-1"/>
    </source>
</evidence>
<feature type="binding site" evidence="7">
    <location>
        <position position="207"/>
    </location>
    <ligand>
        <name>glyoxylate</name>
        <dbReference type="ChEBI" id="CHEBI:36655"/>
    </ligand>
</feature>
<name>A0A2K1QHY3_9PEZI</name>
<dbReference type="CDD" id="cd03332">
    <property type="entry name" value="LMO_FMN"/>
    <property type="match status" value="1"/>
</dbReference>
<dbReference type="SUPFAM" id="SSF51395">
    <property type="entry name" value="FMN-linked oxidoreductases"/>
    <property type="match status" value="1"/>
</dbReference>
<feature type="binding site" evidence="7">
    <location>
        <position position="309"/>
    </location>
    <ligand>
        <name>glyoxylate</name>
        <dbReference type="ChEBI" id="CHEBI:36655"/>
    </ligand>
</feature>
<feature type="domain" description="FMN hydroxy acid dehydrogenase" evidence="8">
    <location>
        <begin position="39"/>
        <end position="415"/>
    </location>
</feature>
<keyword evidence="10" id="KW-1185">Reference proteome</keyword>
<feature type="binding site" evidence="7">
    <location>
        <position position="285"/>
    </location>
    <ligand>
        <name>FMN</name>
        <dbReference type="ChEBI" id="CHEBI:58210"/>
    </ligand>
</feature>
<dbReference type="PIRSF" id="PIRSF000138">
    <property type="entry name" value="Al-hdrx_acd_dh"/>
    <property type="match status" value="1"/>
</dbReference>
<reference evidence="9 10" key="1">
    <citation type="submission" date="2017-06" db="EMBL/GenBank/DDBJ databases">
        <title>Draft genome sequence of a variant of Elsinoe murrayae.</title>
        <authorList>
            <person name="Cheng Q."/>
        </authorList>
    </citation>
    <scope>NUCLEOTIDE SEQUENCE [LARGE SCALE GENOMIC DNA]</scope>
    <source>
        <strain evidence="9 10">CQ-2017a</strain>
    </source>
</reference>